<dbReference type="InterPro" id="IPR036514">
    <property type="entry name" value="SGNH_hydro_sf"/>
</dbReference>
<dbReference type="InterPro" id="IPR037460">
    <property type="entry name" value="SEST-like"/>
</dbReference>
<dbReference type="InterPro" id="IPR013783">
    <property type="entry name" value="Ig-like_fold"/>
</dbReference>
<dbReference type="SUPFAM" id="SSF52266">
    <property type="entry name" value="SGNH hydrolase"/>
    <property type="match status" value="1"/>
</dbReference>
<dbReference type="SMART" id="SM00539">
    <property type="entry name" value="NIDO"/>
    <property type="match status" value="1"/>
</dbReference>
<dbReference type="PANTHER" id="PTHR37981:SF1">
    <property type="entry name" value="SGNH HYDROLASE-TYPE ESTERASE DOMAIN-CONTAINING PROTEIN"/>
    <property type="match status" value="1"/>
</dbReference>
<evidence type="ECO:0000259" key="2">
    <source>
        <dbReference type="SMART" id="SM00539"/>
    </source>
</evidence>
<dbReference type="Pfam" id="PF13472">
    <property type="entry name" value="Lipase_GDSL_2"/>
    <property type="match status" value="1"/>
</dbReference>
<evidence type="ECO:0000313" key="4">
    <source>
        <dbReference type="Proteomes" id="UP001597183"/>
    </source>
</evidence>
<feature type="domain" description="NIDO" evidence="2">
    <location>
        <begin position="128"/>
        <end position="276"/>
    </location>
</feature>
<accession>A0ABW4AMK6</accession>
<feature type="region of interest" description="Disordered" evidence="1">
    <location>
        <begin position="599"/>
        <end position="625"/>
    </location>
</feature>
<dbReference type="RefSeq" id="WP_378079155.1">
    <property type="nucleotide sequence ID" value="NZ_JBHTMK010000054.1"/>
</dbReference>
<proteinExistence type="predicted"/>
<dbReference type="InterPro" id="IPR003886">
    <property type="entry name" value="NIDO_dom"/>
</dbReference>
<gene>
    <name evidence="3" type="ORF">ACFQ5G_42755</name>
</gene>
<dbReference type="Pfam" id="PF06119">
    <property type="entry name" value="NIDO"/>
    <property type="match status" value="1"/>
</dbReference>
<dbReference type="CDD" id="cd01823">
    <property type="entry name" value="SEST_like"/>
    <property type="match status" value="1"/>
</dbReference>
<keyword evidence="4" id="KW-1185">Reference proteome</keyword>
<reference evidence="4" key="1">
    <citation type="journal article" date="2019" name="Int. J. Syst. Evol. Microbiol.">
        <title>The Global Catalogue of Microorganisms (GCM) 10K type strain sequencing project: providing services to taxonomists for standard genome sequencing and annotation.</title>
        <authorList>
            <consortium name="The Broad Institute Genomics Platform"/>
            <consortium name="The Broad Institute Genome Sequencing Center for Infectious Disease"/>
            <person name="Wu L."/>
            <person name="Ma J."/>
        </authorList>
    </citation>
    <scope>NUCLEOTIDE SEQUENCE [LARGE SCALE GENOMIC DNA]</scope>
    <source>
        <strain evidence="4">CCM 7526</strain>
    </source>
</reference>
<evidence type="ECO:0000256" key="1">
    <source>
        <dbReference type="SAM" id="MobiDB-lite"/>
    </source>
</evidence>
<evidence type="ECO:0000313" key="3">
    <source>
        <dbReference type="EMBL" id="MFD1372086.1"/>
    </source>
</evidence>
<comment type="caution">
    <text evidence="3">The sequence shown here is derived from an EMBL/GenBank/DDBJ whole genome shotgun (WGS) entry which is preliminary data.</text>
</comment>
<dbReference type="PANTHER" id="PTHR37981">
    <property type="entry name" value="LIPASE 2"/>
    <property type="match status" value="1"/>
</dbReference>
<dbReference type="Gene3D" id="3.40.50.1110">
    <property type="entry name" value="SGNH hydrolase"/>
    <property type="match status" value="1"/>
</dbReference>
<dbReference type="EMBL" id="JBHTMK010000054">
    <property type="protein sequence ID" value="MFD1372086.1"/>
    <property type="molecule type" value="Genomic_DNA"/>
</dbReference>
<protein>
    <submittedName>
        <fullName evidence="3">Nidogen-like domain-containing protein</fullName>
    </submittedName>
</protein>
<dbReference type="Proteomes" id="UP001597183">
    <property type="component" value="Unassembled WGS sequence"/>
</dbReference>
<name>A0ABW4AMK6_9ACTN</name>
<organism evidence="3 4">
    <name type="scientific">Actinoplanes sichuanensis</name>
    <dbReference type="NCBI Taxonomy" id="512349"/>
    <lineage>
        <taxon>Bacteria</taxon>
        <taxon>Bacillati</taxon>
        <taxon>Actinomycetota</taxon>
        <taxon>Actinomycetes</taxon>
        <taxon>Micromonosporales</taxon>
        <taxon>Micromonosporaceae</taxon>
        <taxon>Actinoplanes</taxon>
    </lineage>
</organism>
<sequence>MRRHEVLVIEQAGRSMFTAIRRAWVRRGANAIAALGITTLAAGFLPPAAAQAATSGAVIDSSNCMANWLPANDDNSTSAVLLPFKVNFYGATYERMYVNNNGNVTFDAPLSAYTPFGLTGTRTPIIAPFFADVDTRVGGGSGIVGYGWGNTVYEGRRAVCVSWKSVGYYNYHSDKTNTFQLLLVEHGNSGDLDIVFNYDQVQWETGDASGGRGGLGGSSARAGFSSGSGQPGTFFEMPGSGVNGAFLDSAATGLANNSTESRQPGRHVFRIRGGAAPLTRYVALGDSYSSGFGMGSYATGTHPDTWGGDNDCQRSTLAYSHIVAKKLGLDLDFNACQGGVTQDFYTPRAYDEDLHEDDEGVWNEKPQLTHLDNSTRLVTFTIGGNDSGFATIYEECALGMELQPWNDCYEDDKVTKPLAAAFTRLDGGGDNGDRKLQKVVPYPTVFSGARARAPYAERVVIGYPTFFTKDGTDWSCQLIEKADQRWIHEKTLELNAIIKRNAELNGFRYVDPNPYFAGHEFCSANEWFYGVTEPGKVHPTPPGHAAIAQAILKELTSDDRPHFMVMPFETATTSFNVNSPQDAVNVGIEWPGSDIQLTLKSPSGKTYDRTAQPDGATNTHGPTWDQLTVPHPELGTWQVSMNGADVDPQGEEAKLRVTQTEAPNQAPVGAFDMSVDGTVLKLDASKSTDSDGTITSYDWYVRLADGTERVLHGAKAGTTLPAGQRFKATLVITDNDAASSFTSRTAVAVAIDVKPGSADNPINLKSKGVTPIAILSTEDFDATRVQVASVRVGPAAATVEKAGVQDVNGDGRADQLLHVSTPALGLRSGDTALSLSGTLRDGVPFVGTDQVRVMQ</sequence>
<dbReference type="Gene3D" id="2.60.40.10">
    <property type="entry name" value="Immunoglobulins"/>
    <property type="match status" value="1"/>
</dbReference>
<dbReference type="InterPro" id="IPR013830">
    <property type="entry name" value="SGNH_hydro"/>
</dbReference>